<protein>
    <submittedName>
        <fullName evidence="1">Phospholipase C</fullName>
    </submittedName>
</protein>
<accession>A0AAD5MHY2</accession>
<keyword evidence="2" id="KW-1185">Reference proteome</keyword>
<organism evidence="1 2">
    <name type="scientific">Parelaphostrongylus tenuis</name>
    <name type="common">Meningeal worm</name>
    <dbReference type="NCBI Taxonomy" id="148309"/>
    <lineage>
        <taxon>Eukaryota</taxon>
        <taxon>Metazoa</taxon>
        <taxon>Ecdysozoa</taxon>
        <taxon>Nematoda</taxon>
        <taxon>Chromadorea</taxon>
        <taxon>Rhabditida</taxon>
        <taxon>Rhabditina</taxon>
        <taxon>Rhabditomorpha</taxon>
        <taxon>Strongyloidea</taxon>
        <taxon>Metastrongylidae</taxon>
        <taxon>Parelaphostrongylus</taxon>
    </lineage>
</organism>
<evidence type="ECO:0000313" key="2">
    <source>
        <dbReference type="Proteomes" id="UP001196413"/>
    </source>
</evidence>
<dbReference type="Proteomes" id="UP001196413">
    <property type="component" value="Unassembled WGS sequence"/>
</dbReference>
<gene>
    <name evidence="1" type="primary">PLC1_1</name>
    <name evidence="1" type="ORF">KIN20_004807</name>
</gene>
<sequence>MLIFSISKTLSANHFSRDLYAIVNDLPNIVVIGHEGDEEKREYISYANSESPTESRSGDGGLLNANKINLVAIVLDNLELFHRHSRSMIKLLEQRSNKNNQNVDVRDGKGYEPVQTIHGLCHGVQFIPLNTVNFDLDVIQRLQHGTTVK</sequence>
<comment type="caution">
    <text evidence="1">The sequence shown here is derived from an EMBL/GenBank/DDBJ whole genome shotgun (WGS) entry which is preliminary data.</text>
</comment>
<reference evidence="1" key="1">
    <citation type="submission" date="2021-06" db="EMBL/GenBank/DDBJ databases">
        <title>Parelaphostrongylus tenuis whole genome reference sequence.</title>
        <authorList>
            <person name="Garwood T.J."/>
            <person name="Larsen P.A."/>
            <person name="Fountain-Jones N.M."/>
            <person name="Garbe J.R."/>
            <person name="Macchietto M.G."/>
            <person name="Kania S.A."/>
            <person name="Gerhold R.W."/>
            <person name="Richards J.E."/>
            <person name="Wolf T.M."/>
        </authorList>
    </citation>
    <scope>NUCLEOTIDE SEQUENCE</scope>
    <source>
        <strain evidence="1">MNPRO001-30</strain>
        <tissue evidence="1">Meninges</tissue>
    </source>
</reference>
<proteinExistence type="predicted"/>
<dbReference type="AlphaFoldDB" id="A0AAD5MHY2"/>
<evidence type="ECO:0000313" key="1">
    <source>
        <dbReference type="EMBL" id="KAJ1349312.1"/>
    </source>
</evidence>
<name>A0AAD5MHY2_PARTN</name>
<dbReference type="EMBL" id="JAHQIW010000643">
    <property type="protein sequence ID" value="KAJ1349312.1"/>
    <property type="molecule type" value="Genomic_DNA"/>
</dbReference>